<keyword evidence="1" id="KW-0472">Membrane</keyword>
<evidence type="ECO:0000313" key="3">
    <source>
        <dbReference type="Proteomes" id="UP000663842"/>
    </source>
</evidence>
<keyword evidence="1" id="KW-1133">Transmembrane helix</keyword>
<dbReference type="Proteomes" id="UP000663842">
    <property type="component" value="Unassembled WGS sequence"/>
</dbReference>
<dbReference type="SUPFAM" id="SSF53383">
    <property type="entry name" value="PLP-dependent transferases"/>
    <property type="match status" value="1"/>
</dbReference>
<evidence type="ECO:0000313" key="2">
    <source>
        <dbReference type="EMBL" id="CAF4149461.1"/>
    </source>
</evidence>
<dbReference type="Gene3D" id="3.90.1150.10">
    <property type="entry name" value="Aspartate Aminotransferase, domain 1"/>
    <property type="match status" value="1"/>
</dbReference>
<accession>A0A819XZ69</accession>
<dbReference type="Gene3D" id="3.40.640.10">
    <property type="entry name" value="Type I PLP-dependent aspartate aminotransferase-like (Major domain)"/>
    <property type="match status" value="1"/>
</dbReference>
<name>A0A819XZ69_9BILA</name>
<dbReference type="AlphaFoldDB" id="A0A819XZ69"/>
<feature type="non-terminal residue" evidence="2">
    <location>
        <position position="1"/>
    </location>
</feature>
<organism evidence="2 3">
    <name type="scientific">Rotaria magnacalcarata</name>
    <dbReference type="NCBI Taxonomy" id="392030"/>
    <lineage>
        <taxon>Eukaryota</taxon>
        <taxon>Metazoa</taxon>
        <taxon>Spiralia</taxon>
        <taxon>Gnathifera</taxon>
        <taxon>Rotifera</taxon>
        <taxon>Eurotatoria</taxon>
        <taxon>Bdelloidea</taxon>
        <taxon>Philodinida</taxon>
        <taxon>Philodinidae</taxon>
        <taxon>Rotaria</taxon>
    </lineage>
</organism>
<reference evidence="2" key="1">
    <citation type="submission" date="2021-02" db="EMBL/GenBank/DDBJ databases">
        <authorList>
            <person name="Nowell W R."/>
        </authorList>
    </citation>
    <scope>NUCLEOTIDE SEQUENCE</scope>
</reference>
<proteinExistence type="predicted"/>
<evidence type="ECO:0000256" key="1">
    <source>
        <dbReference type="SAM" id="Phobius"/>
    </source>
</evidence>
<protein>
    <submittedName>
        <fullName evidence="2">Uncharacterized protein</fullName>
    </submittedName>
</protein>
<dbReference type="InterPro" id="IPR015421">
    <property type="entry name" value="PyrdxlP-dep_Trfase_major"/>
</dbReference>
<dbReference type="EMBL" id="CAJOBF010004700">
    <property type="protein sequence ID" value="CAF4149461.1"/>
    <property type="molecule type" value="Genomic_DNA"/>
</dbReference>
<gene>
    <name evidence="2" type="ORF">UXM345_LOCUS25036</name>
</gene>
<comment type="caution">
    <text evidence="2">The sequence shown here is derived from an EMBL/GenBank/DDBJ whole genome shotgun (WGS) entry which is preliminary data.</text>
</comment>
<sequence length="193" mass="22067">MATGQSFYSKLLSDFEPQLSYLYEKTNSLNRALTDSYSPLQLVAIASVLTACGISIYQFLFNNDEDIQTRVKQTIFRLARHLPIVQREIAKARNNTLKSIYADMEKSIEGHQFAQALPERSISKDEIIKKLHTYRNFEKINYSSGHVSGCVYKVTKADLTEIYNTIFDLFGEANPLHADVFPDIRTMEAEVVR</sequence>
<feature type="transmembrane region" description="Helical" evidence="1">
    <location>
        <begin position="40"/>
        <end position="60"/>
    </location>
</feature>
<keyword evidence="1" id="KW-0812">Transmembrane</keyword>
<dbReference type="InterPro" id="IPR015424">
    <property type="entry name" value="PyrdxlP-dep_Trfase"/>
</dbReference>
<dbReference type="InterPro" id="IPR015422">
    <property type="entry name" value="PyrdxlP-dep_Trfase_small"/>
</dbReference>